<name>A0AAV1RZR1_9ROSI</name>
<accession>A0AAV1RZR1</accession>
<evidence type="ECO:0000313" key="1">
    <source>
        <dbReference type="EMBL" id="CAK7341657.1"/>
    </source>
</evidence>
<comment type="caution">
    <text evidence="1">The sequence shown here is derived from an EMBL/GenBank/DDBJ whole genome shotgun (WGS) entry which is preliminary data.</text>
</comment>
<gene>
    <name evidence="1" type="ORF">DCAF_LOCUS16394</name>
</gene>
<organism evidence="1 2">
    <name type="scientific">Dovyalis caffra</name>
    <dbReference type="NCBI Taxonomy" id="77055"/>
    <lineage>
        <taxon>Eukaryota</taxon>
        <taxon>Viridiplantae</taxon>
        <taxon>Streptophyta</taxon>
        <taxon>Embryophyta</taxon>
        <taxon>Tracheophyta</taxon>
        <taxon>Spermatophyta</taxon>
        <taxon>Magnoliopsida</taxon>
        <taxon>eudicotyledons</taxon>
        <taxon>Gunneridae</taxon>
        <taxon>Pentapetalae</taxon>
        <taxon>rosids</taxon>
        <taxon>fabids</taxon>
        <taxon>Malpighiales</taxon>
        <taxon>Salicaceae</taxon>
        <taxon>Flacourtieae</taxon>
        <taxon>Dovyalis</taxon>
    </lineage>
</organism>
<dbReference type="EMBL" id="CAWUPB010001160">
    <property type="protein sequence ID" value="CAK7341657.1"/>
    <property type="molecule type" value="Genomic_DNA"/>
</dbReference>
<protein>
    <submittedName>
        <fullName evidence="1">Uncharacterized protein</fullName>
    </submittedName>
</protein>
<evidence type="ECO:0000313" key="2">
    <source>
        <dbReference type="Proteomes" id="UP001314170"/>
    </source>
</evidence>
<dbReference type="Proteomes" id="UP001314170">
    <property type="component" value="Unassembled WGS sequence"/>
</dbReference>
<reference evidence="1 2" key="1">
    <citation type="submission" date="2024-01" db="EMBL/GenBank/DDBJ databases">
        <authorList>
            <person name="Waweru B."/>
        </authorList>
    </citation>
    <scope>NUCLEOTIDE SEQUENCE [LARGE SCALE GENOMIC DNA]</scope>
</reference>
<keyword evidence="2" id="KW-1185">Reference proteome</keyword>
<sequence length="213" mass="24443">MPYPPEVGLFDFLNVPHLPIDYFTINDSRDGLFLCSGCESPRRFYVCNPITKQFKIIYVPYDEYDAAGAVDVSVSLAFDGCEFDVPEMTSDYSGWSLRYHVNLQSMRQVFPELTDTHFGFSVVTMIKDGIEEEELMAVIVVDHKDIPYRAISYDLHDGIATKICDLQPTRWNRRMKISKQNLVGNRKPIHSLNCLLLPPPILTITPSYMCIYK</sequence>
<proteinExistence type="predicted"/>
<dbReference type="AlphaFoldDB" id="A0AAV1RZR1"/>